<dbReference type="AlphaFoldDB" id="A0A3S9HJL7"/>
<protein>
    <submittedName>
        <fullName evidence="5">Type II/IV secretion system protein</fullName>
    </submittedName>
</protein>
<dbReference type="Proteomes" id="UP000275663">
    <property type="component" value="Chromosome"/>
</dbReference>
<dbReference type="InterPro" id="IPR037257">
    <property type="entry name" value="T2SS_E_N_sf"/>
</dbReference>
<dbReference type="Gene3D" id="3.40.50.300">
    <property type="entry name" value="P-loop containing nucleotide triphosphate hydrolases"/>
    <property type="match status" value="1"/>
</dbReference>
<dbReference type="PANTHER" id="PTHR30258">
    <property type="entry name" value="TYPE II SECRETION SYSTEM PROTEIN GSPE-RELATED"/>
    <property type="match status" value="1"/>
</dbReference>
<keyword evidence="3" id="KW-0067">ATP-binding</keyword>
<dbReference type="Pfam" id="PF00437">
    <property type="entry name" value="T2SSE"/>
    <property type="match status" value="1"/>
</dbReference>
<evidence type="ECO:0000313" key="5">
    <source>
        <dbReference type="EMBL" id="AZP12274.1"/>
    </source>
</evidence>
<dbReference type="GO" id="GO:0005524">
    <property type="term" value="F:ATP binding"/>
    <property type="evidence" value="ECO:0007669"/>
    <property type="project" value="UniProtKB-KW"/>
</dbReference>
<dbReference type="InterPro" id="IPR027417">
    <property type="entry name" value="P-loop_NTPase"/>
</dbReference>
<organism evidence="5 6">
    <name type="scientific">Undibacterium parvum</name>
    <dbReference type="NCBI Taxonomy" id="401471"/>
    <lineage>
        <taxon>Bacteria</taxon>
        <taxon>Pseudomonadati</taxon>
        <taxon>Pseudomonadota</taxon>
        <taxon>Betaproteobacteria</taxon>
        <taxon>Burkholderiales</taxon>
        <taxon>Oxalobacteraceae</taxon>
        <taxon>Undibacterium</taxon>
    </lineage>
</organism>
<dbReference type="SUPFAM" id="SSF160246">
    <property type="entry name" value="EspE N-terminal domain-like"/>
    <property type="match status" value="1"/>
</dbReference>
<dbReference type="SMART" id="SM00382">
    <property type="entry name" value="AAA"/>
    <property type="match status" value="1"/>
</dbReference>
<evidence type="ECO:0000256" key="2">
    <source>
        <dbReference type="ARBA" id="ARBA00022741"/>
    </source>
</evidence>
<dbReference type="InterPro" id="IPR007831">
    <property type="entry name" value="T2SS_GspE_N"/>
</dbReference>
<dbReference type="GO" id="GO:0016887">
    <property type="term" value="F:ATP hydrolysis activity"/>
    <property type="evidence" value="ECO:0007669"/>
    <property type="project" value="TreeGrafter"/>
</dbReference>
<name>A0A3S9HJL7_9BURK</name>
<feature type="domain" description="Bacterial type II secretion system protein E" evidence="4">
    <location>
        <begin position="379"/>
        <end position="393"/>
    </location>
</feature>
<keyword evidence="6" id="KW-1185">Reference proteome</keyword>
<dbReference type="GO" id="GO:0005886">
    <property type="term" value="C:plasma membrane"/>
    <property type="evidence" value="ECO:0007669"/>
    <property type="project" value="TreeGrafter"/>
</dbReference>
<dbReference type="Gene3D" id="3.30.450.90">
    <property type="match status" value="1"/>
</dbReference>
<evidence type="ECO:0000256" key="3">
    <source>
        <dbReference type="ARBA" id="ARBA00022840"/>
    </source>
</evidence>
<dbReference type="PROSITE" id="PS00662">
    <property type="entry name" value="T2SP_E"/>
    <property type="match status" value="1"/>
</dbReference>
<reference evidence="5 6" key="1">
    <citation type="journal article" date="2011" name="Int. J. Syst. Evol. Microbiol.">
        <title>Description of Undibacterium oligocarboniphilum sp. nov., isolated from purified water, and Undibacterium pigrum strain CCUG 49012 as the type strain of Undibacterium parvum sp. nov., and emended descriptions of the genus Undibacterium and the species Undibacterium pigrum.</title>
        <authorList>
            <person name="Eder W."/>
            <person name="Wanner G."/>
            <person name="Ludwig W."/>
            <person name="Busse H.J."/>
            <person name="Ziemke-Kageler F."/>
            <person name="Lang E."/>
        </authorList>
    </citation>
    <scope>NUCLEOTIDE SEQUENCE [LARGE SCALE GENOMIC DNA]</scope>
    <source>
        <strain evidence="5 6">DSM 23061</strain>
    </source>
</reference>
<dbReference type="Pfam" id="PF05157">
    <property type="entry name" value="MshEN"/>
    <property type="match status" value="1"/>
</dbReference>
<dbReference type="KEGG" id="upv:EJN92_09850"/>
<dbReference type="InterPro" id="IPR001482">
    <property type="entry name" value="T2SS/T4SS_dom"/>
</dbReference>
<dbReference type="SUPFAM" id="SSF52540">
    <property type="entry name" value="P-loop containing nucleoside triphosphate hydrolases"/>
    <property type="match status" value="1"/>
</dbReference>
<dbReference type="InterPro" id="IPR003593">
    <property type="entry name" value="AAA+_ATPase"/>
</dbReference>
<sequence>MPMTRSDFLNHSSRFNTDPVTALLAAVKQAFPHRPELARLDGADGYLRLWQNLVTASGLDEKSLAKQLAPALGLDFAQSLDDAESAALSLVPVQFCLSHKVLPLYMDQLTLVVATGNPFDESVAERLNFLVNRPVKWVLAAPDAIEIAATIAYGREATRQANASAQELGVVLANGKESSIVTLGRAMLTSAIEQRASDLHIQPFVGSASVRVRVDGMLRRVMMLPDAVAVTLIRHFKAKCGMDSTNSLIPQDGRMTLVFKDREFDMRVSVLPATHGERLVIRFLEQGRVRRLSGAGFSLAALQTLRRAIRRPSGMVILTGPTGCGKTSTLYGMLSELNSHSVNIITVENPVEYRIPGISQVEVNEKAGRGFATVLRSILRQDPDIVLIGEIRDAETAEIAVQASLTGHLVLSTLHTNDAMTAIPRLLDLGIEPTVLADSLAAVAAQRLCRTLCSECRTPIAEPYSPEEMLFLQTTHNPPRYRSVGCKVCDYTGFFGRLPIVDIVEMTPALRDAIAGGQTRLSELEALRDGGLKSLAASGSLRIISGDTTVREVVDTVGPGFWSELARHYGTTFQSDPLDTFPEPMALSPAVLLISSNAAMSLTLNELLQPHGYRVLHAATPDDAHALLVQDEEIVFVVGDVDEHITVAQAQTAFLENRARIAWARLPAAILLPASLAADQVALRDSGVMGTMFLKPLEGPALVNHIRRSRSL</sequence>
<dbReference type="CDD" id="cd01129">
    <property type="entry name" value="PulE-GspE-like"/>
    <property type="match status" value="1"/>
</dbReference>
<dbReference type="PANTHER" id="PTHR30258:SF2">
    <property type="entry name" value="COMG OPERON PROTEIN 1"/>
    <property type="match status" value="1"/>
</dbReference>
<gene>
    <name evidence="5" type="ORF">EJN92_09850</name>
</gene>
<evidence type="ECO:0000256" key="1">
    <source>
        <dbReference type="ARBA" id="ARBA00006611"/>
    </source>
</evidence>
<accession>A0A3S9HJL7</accession>
<evidence type="ECO:0000259" key="4">
    <source>
        <dbReference type="PROSITE" id="PS00662"/>
    </source>
</evidence>
<dbReference type="OrthoDB" id="5790493at2"/>
<evidence type="ECO:0000313" key="6">
    <source>
        <dbReference type="Proteomes" id="UP000275663"/>
    </source>
</evidence>
<dbReference type="Gene3D" id="3.30.300.160">
    <property type="entry name" value="Type II secretion system, protein E, N-terminal domain"/>
    <property type="match status" value="1"/>
</dbReference>
<comment type="similarity">
    <text evidence="1">Belongs to the GSP E family.</text>
</comment>
<proteinExistence type="inferred from homology"/>
<dbReference type="EMBL" id="CP034464">
    <property type="protein sequence ID" value="AZP12274.1"/>
    <property type="molecule type" value="Genomic_DNA"/>
</dbReference>
<keyword evidence="2" id="KW-0547">Nucleotide-binding</keyword>